<sequence>MNLKGVLLLLSGIATCSGLVAPPLGDSDTAVEIRWAQMANDSSTAGTEGVTEKIGIHYGMAIQNTLVNATLEARRLFGAINSMLHSAPHRQARISMIDVRAAMTVTVLCNSSTGRPVQSSGTARSSTLTGNVTTVDVHTITHRDIPTNAGDRVALALGLLADNFKHAAQNQSTSAVTTSSLILGTSQPEPARIVTTHNAEDRPTITKTLHLSSMPLISESGICHFKDSKISTRCVQDAVVTVTRFTSTAITTTVTLSTARATATSGVGKSMENPIGRVILFLKHIFE</sequence>
<gene>
    <name evidence="2" type="ORF">PVAG01_03780</name>
</gene>
<dbReference type="Proteomes" id="UP001629113">
    <property type="component" value="Unassembled WGS sequence"/>
</dbReference>
<dbReference type="EMBL" id="JBFCZG010000003">
    <property type="protein sequence ID" value="KAL3424499.1"/>
    <property type="molecule type" value="Genomic_DNA"/>
</dbReference>
<evidence type="ECO:0000313" key="2">
    <source>
        <dbReference type="EMBL" id="KAL3424499.1"/>
    </source>
</evidence>
<proteinExistence type="predicted"/>
<feature type="chain" id="PRO_5045910302" evidence="1">
    <location>
        <begin position="19"/>
        <end position="287"/>
    </location>
</feature>
<feature type="signal peptide" evidence="1">
    <location>
        <begin position="1"/>
        <end position="18"/>
    </location>
</feature>
<evidence type="ECO:0000313" key="3">
    <source>
        <dbReference type="Proteomes" id="UP001629113"/>
    </source>
</evidence>
<reference evidence="2 3" key="1">
    <citation type="submission" date="2024-06" db="EMBL/GenBank/DDBJ databases">
        <title>Complete genome of Phlyctema vagabunda strain 19-DSS-EL-015.</title>
        <authorList>
            <person name="Fiorenzani C."/>
        </authorList>
    </citation>
    <scope>NUCLEOTIDE SEQUENCE [LARGE SCALE GENOMIC DNA]</scope>
    <source>
        <strain evidence="2 3">19-DSS-EL-015</strain>
    </source>
</reference>
<organism evidence="2 3">
    <name type="scientific">Phlyctema vagabunda</name>
    <dbReference type="NCBI Taxonomy" id="108571"/>
    <lineage>
        <taxon>Eukaryota</taxon>
        <taxon>Fungi</taxon>
        <taxon>Dikarya</taxon>
        <taxon>Ascomycota</taxon>
        <taxon>Pezizomycotina</taxon>
        <taxon>Leotiomycetes</taxon>
        <taxon>Helotiales</taxon>
        <taxon>Dermateaceae</taxon>
        <taxon>Phlyctema</taxon>
    </lineage>
</organism>
<comment type="caution">
    <text evidence="2">The sequence shown here is derived from an EMBL/GenBank/DDBJ whole genome shotgun (WGS) entry which is preliminary data.</text>
</comment>
<accession>A0ABR4PMG3</accession>
<keyword evidence="3" id="KW-1185">Reference proteome</keyword>
<evidence type="ECO:0000256" key="1">
    <source>
        <dbReference type="SAM" id="SignalP"/>
    </source>
</evidence>
<name>A0ABR4PMG3_9HELO</name>
<protein>
    <submittedName>
        <fullName evidence="2">Uncharacterized protein</fullName>
    </submittedName>
</protein>
<keyword evidence="1" id="KW-0732">Signal</keyword>